<dbReference type="STRING" id="60137.SAMN04488041_104358"/>
<dbReference type="SUPFAM" id="SSF54001">
    <property type="entry name" value="Cysteine proteinases"/>
    <property type="match status" value="1"/>
</dbReference>
<evidence type="ECO:0000259" key="2">
    <source>
        <dbReference type="PROSITE" id="PS50911"/>
    </source>
</evidence>
<dbReference type="EMBL" id="FNNB01000004">
    <property type="protein sequence ID" value="SDX07865.1"/>
    <property type="molecule type" value="Genomic_DNA"/>
</dbReference>
<evidence type="ECO:0000256" key="1">
    <source>
        <dbReference type="SAM" id="SignalP"/>
    </source>
</evidence>
<dbReference type="Gene3D" id="3.90.1720.10">
    <property type="entry name" value="endopeptidase domain like (from Nostoc punctiforme)"/>
    <property type="match status" value="1"/>
</dbReference>
<evidence type="ECO:0000313" key="5">
    <source>
        <dbReference type="Proteomes" id="UP000183076"/>
    </source>
</evidence>
<reference evidence="5" key="1">
    <citation type="submission" date="2016-10" db="EMBL/GenBank/DDBJ databases">
        <authorList>
            <person name="Varghese N."/>
            <person name="Submissions S."/>
        </authorList>
    </citation>
    <scope>NUCLEOTIDE SEQUENCE [LARGE SCALE GENOMIC DNA]</scope>
    <source>
        <strain evidence="5">DSM 10014</strain>
    </source>
</reference>
<dbReference type="Proteomes" id="UP000830781">
    <property type="component" value="Chromosome"/>
</dbReference>
<organism evidence="3 5">
    <name type="scientific">Sulfitobacter pontiacus</name>
    <dbReference type="NCBI Taxonomy" id="60137"/>
    <lineage>
        <taxon>Bacteria</taxon>
        <taxon>Pseudomonadati</taxon>
        <taxon>Pseudomonadota</taxon>
        <taxon>Alphaproteobacteria</taxon>
        <taxon>Rhodobacterales</taxon>
        <taxon>Roseobacteraceae</taxon>
        <taxon>Sulfitobacter</taxon>
    </lineage>
</organism>
<feature type="signal peptide" evidence="1">
    <location>
        <begin position="1"/>
        <end position="27"/>
    </location>
</feature>
<reference evidence="3" key="2">
    <citation type="submission" date="2016-10" db="EMBL/GenBank/DDBJ databases">
        <authorList>
            <person name="de Groot N.N."/>
        </authorList>
    </citation>
    <scope>NUCLEOTIDE SEQUENCE [LARGE SCALE GENOMIC DNA]</scope>
    <source>
        <strain evidence="3">DSM 10014</strain>
    </source>
</reference>
<dbReference type="RefSeq" id="WP_005851155.1">
    <property type="nucleotide sequence ID" value="NZ_CP084959.1"/>
</dbReference>
<dbReference type="InterPro" id="IPR038765">
    <property type="entry name" value="Papain-like_cys_pep_sf"/>
</dbReference>
<dbReference type="PROSITE" id="PS50911">
    <property type="entry name" value="CHAP"/>
    <property type="match status" value="1"/>
</dbReference>
<evidence type="ECO:0000313" key="6">
    <source>
        <dbReference type="Proteomes" id="UP000830781"/>
    </source>
</evidence>
<gene>
    <name evidence="4" type="ORF">DSM110277_00614</name>
    <name evidence="3" type="ORF">SAMN04488041_104358</name>
</gene>
<evidence type="ECO:0000313" key="3">
    <source>
        <dbReference type="EMBL" id="SDX07865.1"/>
    </source>
</evidence>
<reference evidence="4" key="3">
    <citation type="journal article" date="2022" name="Microorganisms">
        <title>Beyond the ABCs#Discovery of Three New Plasmid Types in Rhodobacterales (RepQ, RepY, RepW).</title>
        <authorList>
            <person name="Freese H.M."/>
            <person name="Ringel V."/>
            <person name="Overmann J."/>
            <person name="Petersen J."/>
        </authorList>
    </citation>
    <scope>NUCLEOTIDE SEQUENCE</scope>
    <source>
        <strain evidence="4">DSM 110277</strain>
    </source>
</reference>
<keyword evidence="6" id="KW-1185">Reference proteome</keyword>
<dbReference type="GeneID" id="94020766"/>
<sequence length="206" mass="22372">MSVKRQWSSKVGIPFLCVALLMTAACARGPSEIQTIGQAGINPDLHAMAIREVRVLQSKGQRVWCVPFARNASGVQIRGNANTWWAQANGLYERGKEPVVGSVMAFKGTSRNPMGHVAVVSEVVSPREIKVDHANWKRNKISLGMSVQDVSPLNDWSDVRLESQAGSYGSVYPINGFIYPDAKSAPSNEMTQPPVFAFSAAPTQSN</sequence>
<reference evidence="6" key="4">
    <citation type="journal article" date="2022" name="Microorganisms">
        <title>Beyond the ABCs#Discovery of Three New Plasmid Types in Rhodobacterales (RepQ, RepY, RepW).</title>
        <authorList>
            <person name="Freese H.M."/>
            <person name="Ringel V."/>
            <person name="Overmann J."/>
            <person name="Petersen J."/>
        </authorList>
    </citation>
    <scope>NUCLEOTIDE SEQUENCE [LARGE SCALE GENOMIC DNA]</scope>
    <source>
        <strain evidence="6">DSM 110277</strain>
    </source>
</reference>
<dbReference type="Pfam" id="PF05257">
    <property type="entry name" value="CHAP"/>
    <property type="match status" value="1"/>
</dbReference>
<keyword evidence="1" id="KW-0732">Signal</keyword>
<dbReference type="EMBL" id="CP084959">
    <property type="protein sequence ID" value="UOA22219.1"/>
    <property type="molecule type" value="Genomic_DNA"/>
</dbReference>
<evidence type="ECO:0000313" key="4">
    <source>
        <dbReference type="EMBL" id="UOA22219.1"/>
    </source>
</evidence>
<dbReference type="AlphaFoldDB" id="A0A1H2YS49"/>
<dbReference type="Proteomes" id="UP000183076">
    <property type="component" value="Unassembled WGS sequence"/>
</dbReference>
<feature type="domain" description="Peptidase C51" evidence="2">
    <location>
        <begin position="40"/>
        <end position="172"/>
    </location>
</feature>
<protein>
    <submittedName>
        <fullName evidence="3">CHAP domain-containing protein</fullName>
    </submittedName>
</protein>
<accession>A0A1H2YS49</accession>
<feature type="chain" id="PRO_5044558333" evidence="1">
    <location>
        <begin position="28"/>
        <end position="206"/>
    </location>
</feature>
<name>A0A1H2YS49_9RHOB</name>
<dbReference type="InterPro" id="IPR007921">
    <property type="entry name" value="CHAP_dom"/>
</dbReference>
<proteinExistence type="predicted"/>
<dbReference type="PROSITE" id="PS51257">
    <property type="entry name" value="PROKAR_LIPOPROTEIN"/>
    <property type="match status" value="1"/>
</dbReference>